<feature type="compositionally biased region" description="Low complexity" evidence="2">
    <location>
        <begin position="81"/>
        <end position="96"/>
    </location>
</feature>
<dbReference type="PROSITE" id="PS50110">
    <property type="entry name" value="RESPONSE_REGULATORY"/>
    <property type="match status" value="1"/>
</dbReference>
<feature type="region of interest" description="Disordered" evidence="2">
    <location>
        <begin position="81"/>
        <end position="165"/>
    </location>
</feature>
<dbReference type="AlphaFoldDB" id="E6PUG8"/>
<dbReference type="Gene3D" id="3.40.50.2300">
    <property type="match status" value="1"/>
</dbReference>
<dbReference type="GO" id="GO:0005829">
    <property type="term" value="C:cytosol"/>
    <property type="evidence" value="ECO:0007669"/>
    <property type="project" value="TreeGrafter"/>
</dbReference>
<dbReference type="SMART" id="SM00448">
    <property type="entry name" value="REC"/>
    <property type="match status" value="1"/>
</dbReference>
<evidence type="ECO:0000259" key="3">
    <source>
        <dbReference type="PROSITE" id="PS50110"/>
    </source>
</evidence>
<accession>E6PUG8</accession>
<proteinExistence type="predicted"/>
<dbReference type="InterPro" id="IPR001789">
    <property type="entry name" value="Sig_transdc_resp-reg_receiver"/>
</dbReference>
<dbReference type="Pfam" id="PF00072">
    <property type="entry name" value="Response_reg"/>
    <property type="match status" value="1"/>
</dbReference>
<protein>
    <submittedName>
        <fullName evidence="4">KDP operon transcriptional regulatory protein kdpE</fullName>
    </submittedName>
</protein>
<dbReference type="InterPro" id="IPR039420">
    <property type="entry name" value="WalR-like"/>
</dbReference>
<dbReference type="GO" id="GO:0032993">
    <property type="term" value="C:protein-DNA complex"/>
    <property type="evidence" value="ECO:0007669"/>
    <property type="project" value="TreeGrafter"/>
</dbReference>
<evidence type="ECO:0000256" key="2">
    <source>
        <dbReference type="SAM" id="MobiDB-lite"/>
    </source>
</evidence>
<evidence type="ECO:0000313" key="4">
    <source>
        <dbReference type="EMBL" id="CBH98575.1"/>
    </source>
</evidence>
<dbReference type="EMBL" id="CABM01000056">
    <property type="protein sequence ID" value="CBH98575.1"/>
    <property type="molecule type" value="Genomic_DNA"/>
</dbReference>
<dbReference type="GO" id="GO:0006355">
    <property type="term" value="P:regulation of DNA-templated transcription"/>
    <property type="evidence" value="ECO:0007669"/>
    <property type="project" value="TreeGrafter"/>
</dbReference>
<gene>
    <name evidence="4" type="primary">kdpE</name>
    <name evidence="4" type="ORF">CARN2_4055</name>
</gene>
<sequence>MARGLIDAGTRKPDLVILDLGLPDGDGIDFIRDFRGWSGAPLIVLSARSAEAAKVAALDQGADDDLGKPFGVAELLARVRAPALRPRGAGHGAAPGEPRRRRPAPDRDGVPPAVRPGQPPRPGADPPPAAARSLGAGLCGAWPLPAHRHGPPAPQAEDDPARPRHLLTEVGVGYRFMAD</sequence>
<dbReference type="GO" id="GO:0000156">
    <property type="term" value="F:phosphorelay response regulator activity"/>
    <property type="evidence" value="ECO:0007669"/>
    <property type="project" value="TreeGrafter"/>
</dbReference>
<dbReference type="PANTHER" id="PTHR48111:SF50">
    <property type="entry name" value="KDP OPERON TRANSCRIPTIONAL REGULATORY PROTEIN KDPE"/>
    <property type="match status" value="1"/>
</dbReference>
<dbReference type="InterPro" id="IPR011006">
    <property type="entry name" value="CheY-like_superfamily"/>
</dbReference>
<organism evidence="4">
    <name type="scientific">mine drainage metagenome</name>
    <dbReference type="NCBI Taxonomy" id="410659"/>
    <lineage>
        <taxon>unclassified sequences</taxon>
        <taxon>metagenomes</taxon>
        <taxon>ecological metagenomes</taxon>
    </lineage>
</organism>
<name>E6PUG8_9ZZZZ</name>
<evidence type="ECO:0000256" key="1">
    <source>
        <dbReference type="ARBA" id="ARBA00023125"/>
    </source>
</evidence>
<keyword evidence="1" id="KW-0238">DNA-binding</keyword>
<dbReference type="PANTHER" id="PTHR48111">
    <property type="entry name" value="REGULATOR OF RPOS"/>
    <property type="match status" value="1"/>
</dbReference>
<dbReference type="SUPFAM" id="SSF52172">
    <property type="entry name" value="CheY-like"/>
    <property type="match status" value="1"/>
</dbReference>
<comment type="caution">
    <text evidence="4">The sequence shown here is derived from an EMBL/GenBank/DDBJ whole genome shotgun (WGS) entry which is preliminary data.</text>
</comment>
<dbReference type="GO" id="GO:0000976">
    <property type="term" value="F:transcription cis-regulatory region binding"/>
    <property type="evidence" value="ECO:0007669"/>
    <property type="project" value="TreeGrafter"/>
</dbReference>
<reference evidence="4" key="1">
    <citation type="submission" date="2009-10" db="EMBL/GenBank/DDBJ databases">
        <title>Diversity of trophic interactions inside an arsenic-rich microbial ecosystem.</title>
        <authorList>
            <person name="Bertin P.N."/>
            <person name="Heinrich-Salmeron A."/>
            <person name="Pelletier E."/>
            <person name="Goulhen-Chollet F."/>
            <person name="Arsene-Ploetze F."/>
            <person name="Gallien S."/>
            <person name="Calteau A."/>
            <person name="Vallenet D."/>
            <person name="Casiot C."/>
            <person name="Chane-Woon-Ming B."/>
            <person name="Giloteaux L."/>
            <person name="Barakat M."/>
            <person name="Bonnefoy V."/>
            <person name="Bruneel O."/>
            <person name="Chandler M."/>
            <person name="Cleiss J."/>
            <person name="Duran R."/>
            <person name="Elbaz-Poulichet F."/>
            <person name="Fonknechten N."/>
            <person name="Lauga B."/>
            <person name="Mornico D."/>
            <person name="Ortet P."/>
            <person name="Schaeffer C."/>
            <person name="Siguier P."/>
            <person name="Alexander Thil Smith A."/>
            <person name="Van Dorsselaer A."/>
            <person name="Weissenbach J."/>
            <person name="Medigue C."/>
            <person name="Le Paslier D."/>
        </authorList>
    </citation>
    <scope>NUCLEOTIDE SEQUENCE</scope>
</reference>
<feature type="compositionally biased region" description="Pro residues" evidence="2">
    <location>
        <begin position="113"/>
        <end position="129"/>
    </location>
</feature>
<feature type="domain" description="Response regulatory" evidence="3">
    <location>
        <begin position="1"/>
        <end position="83"/>
    </location>
</feature>